<evidence type="ECO:0000313" key="2">
    <source>
        <dbReference type="Proteomes" id="UP000223445"/>
    </source>
</evidence>
<organism evidence="1 2">
    <name type="scientific">Bacillus thuringiensis</name>
    <dbReference type="NCBI Taxonomy" id="1428"/>
    <lineage>
        <taxon>Bacteria</taxon>
        <taxon>Bacillati</taxon>
        <taxon>Bacillota</taxon>
        <taxon>Bacilli</taxon>
        <taxon>Bacillales</taxon>
        <taxon>Bacillaceae</taxon>
        <taxon>Bacillus</taxon>
        <taxon>Bacillus cereus group</taxon>
    </lineage>
</organism>
<proteinExistence type="predicted"/>
<dbReference type="AlphaFoldDB" id="A0AB36VFZ5"/>
<sequence length="364" mass="42658">MNIAVKGNEQIMGLLNDWYVEIRARRISNAHRLKEEIDVKIQNIEEDQNLLLYYSLLDFRHQYVIDNLGISTNSFDKVESFEIPPNNTLTYYYHFFKAIHASGTGSYKVAKEHFDQAEDLLEIITDKVEKAEFYYKLGAFHFDICDSLVSFQYTTRAKEMFLVLDDYERNVGFCENLLGLACINLKEWALAEEHFAAAMDKFQKIGEEKFIIMVRHNLGWMYSKQNLSSLAIRYLSEVIEKSPNHYKAIYAKALEHYKLNEQDVAERLVENGLNISKKLNQEEFIHRFLILREMNNSSPTQTLETVVLAGIDYFKREELYEDVQELYETLGAKFYDEKNHFAASKYFHLGLQAKQKSFEEGALK</sequence>
<accession>A0AB36VFZ5</accession>
<dbReference type="EMBL" id="NUPM01000005">
    <property type="protein sequence ID" value="PGZ04890.1"/>
    <property type="molecule type" value="Genomic_DNA"/>
</dbReference>
<dbReference type="Pfam" id="PF18801">
    <property type="entry name" value="RapH_N"/>
    <property type="match status" value="1"/>
</dbReference>
<dbReference type="InterPro" id="IPR019734">
    <property type="entry name" value="TPR_rpt"/>
</dbReference>
<evidence type="ECO:0000313" key="1">
    <source>
        <dbReference type="EMBL" id="PGZ04890.1"/>
    </source>
</evidence>
<dbReference type="Gene3D" id="1.25.40.10">
    <property type="entry name" value="Tetratricopeptide repeat domain"/>
    <property type="match status" value="1"/>
</dbReference>
<comment type="caution">
    <text evidence="1">The sequence shown here is derived from an EMBL/GenBank/DDBJ whole genome shotgun (WGS) entry which is preliminary data.</text>
</comment>
<dbReference type="InterPro" id="IPR011990">
    <property type="entry name" value="TPR-like_helical_dom_sf"/>
</dbReference>
<evidence type="ECO:0008006" key="3">
    <source>
        <dbReference type="Google" id="ProtNLM"/>
    </source>
</evidence>
<gene>
    <name evidence="1" type="ORF">COE48_04735</name>
</gene>
<reference evidence="1 2" key="1">
    <citation type="submission" date="2017-09" db="EMBL/GenBank/DDBJ databases">
        <title>Large-scale bioinformatics analysis of Bacillus genomes uncovers conserved roles of natural products in bacterial physiology.</title>
        <authorList>
            <consortium name="Agbiome Team Llc"/>
            <person name="Bleich R.M."/>
            <person name="Grubbs K.J."/>
            <person name="Santa Maria K.C."/>
            <person name="Allen S.E."/>
            <person name="Farag S."/>
            <person name="Shank E.A."/>
            <person name="Bowers A."/>
        </authorList>
    </citation>
    <scope>NUCLEOTIDE SEQUENCE [LARGE SCALE GENOMIC DNA]</scope>
    <source>
        <strain evidence="1 2">AFS030179</strain>
    </source>
</reference>
<dbReference type="RefSeq" id="WP_097879796.1">
    <property type="nucleotide sequence ID" value="NZ_JAUORE010000003.1"/>
</dbReference>
<dbReference type="SMART" id="SM00028">
    <property type="entry name" value="TPR"/>
    <property type="match status" value="3"/>
</dbReference>
<dbReference type="Proteomes" id="UP000223445">
    <property type="component" value="Unassembled WGS sequence"/>
</dbReference>
<protein>
    <recommendedName>
        <fullName evidence="3">Tetratricopeptide repeat protein</fullName>
    </recommendedName>
</protein>
<name>A0AB36VFZ5_BACTU</name>
<dbReference type="SUPFAM" id="SSF48452">
    <property type="entry name" value="TPR-like"/>
    <property type="match status" value="1"/>
</dbReference>